<dbReference type="AlphaFoldDB" id="F4L4L3"/>
<keyword evidence="3" id="KW-1185">Reference proteome</keyword>
<dbReference type="HOGENOM" id="CLU_106355_1_0_10"/>
<dbReference type="InterPro" id="IPR003718">
    <property type="entry name" value="OsmC/Ohr_fam"/>
</dbReference>
<dbReference type="InterPro" id="IPR019904">
    <property type="entry name" value="Peroxiredoxin_OsmC"/>
</dbReference>
<evidence type="ECO:0000313" key="2">
    <source>
        <dbReference type="EMBL" id="AEE52014.1"/>
    </source>
</evidence>
<reference evidence="2 3" key="1">
    <citation type="journal article" date="2011" name="Stand. Genomic Sci.">
        <title>Complete genome sequence of Haliscomenobacter hydrossis type strain (O).</title>
        <authorList>
            <consortium name="US DOE Joint Genome Institute (JGI-PGF)"/>
            <person name="Daligault H."/>
            <person name="Lapidus A."/>
            <person name="Zeytun A."/>
            <person name="Nolan M."/>
            <person name="Lucas S."/>
            <person name="Del Rio T.G."/>
            <person name="Tice H."/>
            <person name="Cheng J.F."/>
            <person name="Tapia R."/>
            <person name="Han C."/>
            <person name="Goodwin L."/>
            <person name="Pitluck S."/>
            <person name="Liolios K."/>
            <person name="Pagani I."/>
            <person name="Ivanova N."/>
            <person name="Huntemann M."/>
            <person name="Mavromatis K."/>
            <person name="Mikhailova N."/>
            <person name="Pati A."/>
            <person name="Chen A."/>
            <person name="Palaniappan K."/>
            <person name="Land M."/>
            <person name="Hauser L."/>
            <person name="Brambilla E.M."/>
            <person name="Rohde M."/>
            <person name="Verbarg S."/>
            <person name="Goker M."/>
            <person name="Bristow J."/>
            <person name="Eisen J.A."/>
            <person name="Markowitz V."/>
            <person name="Hugenholtz P."/>
            <person name="Kyrpides N.C."/>
            <person name="Klenk H.P."/>
            <person name="Woyke T."/>
        </authorList>
    </citation>
    <scope>NUCLEOTIDE SEQUENCE [LARGE SCALE GENOMIC DNA]</scope>
    <source>
        <strain evidence="3">ATCC 27775 / DSM 1100 / LMG 10767 / O</strain>
    </source>
</reference>
<dbReference type="eggNOG" id="COG1764">
    <property type="taxonomic scope" value="Bacteria"/>
</dbReference>
<organism evidence="2 3">
    <name type="scientific">Haliscomenobacter hydrossis (strain ATCC 27775 / DSM 1100 / LMG 10767 / O)</name>
    <dbReference type="NCBI Taxonomy" id="760192"/>
    <lineage>
        <taxon>Bacteria</taxon>
        <taxon>Pseudomonadati</taxon>
        <taxon>Bacteroidota</taxon>
        <taxon>Saprospiria</taxon>
        <taxon>Saprospirales</taxon>
        <taxon>Haliscomenobacteraceae</taxon>
        <taxon>Haliscomenobacter</taxon>
    </lineage>
</organism>
<dbReference type="KEGG" id="hhy:Halhy_4168"/>
<dbReference type="InterPro" id="IPR015946">
    <property type="entry name" value="KH_dom-like_a/b"/>
</dbReference>
<gene>
    <name evidence="2" type="ordered locus">Halhy_4168</name>
</gene>
<name>F4L4L3_HALH1</name>
<feature type="region of interest" description="Disordered" evidence="1">
    <location>
        <begin position="1"/>
        <end position="22"/>
    </location>
</feature>
<dbReference type="SUPFAM" id="SSF82784">
    <property type="entry name" value="OsmC-like"/>
    <property type="match status" value="1"/>
</dbReference>
<reference key="2">
    <citation type="submission" date="2011-04" db="EMBL/GenBank/DDBJ databases">
        <title>Complete sequence of chromosome of Haliscomenobacter hydrossis DSM 1100.</title>
        <authorList>
            <consortium name="US DOE Joint Genome Institute (JGI-PGF)"/>
            <person name="Lucas S."/>
            <person name="Han J."/>
            <person name="Lapidus A."/>
            <person name="Bruce D."/>
            <person name="Goodwin L."/>
            <person name="Pitluck S."/>
            <person name="Peters L."/>
            <person name="Kyrpides N."/>
            <person name="Mavromatis K."/>
            <person name="Ivanova N."/>
            <person name="Ovchinnikova G."/>
            <person name="Pagani I."/>
            <person name="Daligault H."/>
            <person name="Detter J.C."/>
            <person name="Han C."/>
            <person name="Land M."/>
            <person name="Hauser L."/>
            <person name="Markowitz V."/>
            <person name="Cheng J.-F."/>
            <person name="Hugenholtz P."/>
            <person name="Woyke T."/>
            <person name="Wu D."/>
            <person name="Verbarg S."/>
            <person name="Frueling A."/>
            <person name="Brambilla E."/>
            <person name="Klenk H.-P."/>
            <person name="Eisen J.A."/>
        </authorList>
    </citation>
    <scope>NUCLEOTIDE SEQUENCE</scope>
    <source>
        <strain>DSM 1100</strain>
    </source>
</reference>
<dbReference type="InterPro" id="IPR036102">
    <property type="entry name" value="OsmC/Ohrsf"/>
</dbReference>
<dbReference type="Pfam" id="PF02566">
    <property type="entry name" value="OsmC"/>
    <property type="match status" value="1"/>
</dbReference>
<evidence type="ECO:0000313" key="3">
    <source>
        <dbReference type="Proteomes" id="UP000008461"/>
    </source>
</evidence>
<dbReference type="Proteomes" id="UP000008461">
    <property type="component" value="Chromosome"/>
</dbReference>
<dbReference type="PANTHER" id="PTHR42830">
    <property type="entry name" value="OSMOTICALLY INDUCIBLE FAMILY PROTEIN"/>
    <property type="match status" value="1"/>
</dbReference>
<dbReference type="EMBL" id="CP002691">
    <property type="protein sequence ID" value="AEE52014.1"/>
    <property type="molecule type" value="Genomic_DNA"/>
</dbReference>
<dbReference type="OrthoDB" id="9807532at2"/>
<dbReference type="Gene3D" id="3.30.300.20">
    <property type="match status" value="1"/>
</dbReference>
<sequence length="138" mass="14480">MQIKRSATARWEGSGKTGNGIMSTQSTVLHDAQYSYNTRFEDGIGTNPEELIGAAHAGCFSMKLAFVLQAAGFTADSIDTKATVVLEGGGITAVQLETSVKVPGVSLAQLEEFTADAKANCPVSKLLNAEITLTTILL</sequence>
<proteinExistence type="predicted"/>
<evidence type="ECO:0000256" key="1">
    <source>
        <dbReference type="SAM" id="MobiDB-lite"/>
    </source>
</evidence>
<dbReference type="NCBIfam" id="TIGR03562">
    <property type="entry name" value="osmo_induc_OsmC"/>
    <property type="match status" value="1"/>
</dbReference>
<dbReference type="STRING" id="760192.Halhy_4168"/>
<dbReference type="GO" id="GO:0004601">
    <property type="term" value="F:peroxidase activity"/>
    <property type="evidence" value="ECO:0007669"/>
    <property type="project" value="InterPro"/>
</dbReference>
<dbReference type="PANTHER" id="PTHR42830:SF1">
    <property type="entry name" value="OSMOTICALLY INDUCIBLE FAMILY PROTEIN"/>
    <property type="match status" value="1"/>
</dbReference>
<protein>
    <submittedName>
        <fullName evidence="2">Peroxiredoxin, OsmC subfamily</fullName>
    </submittedName>
</protein>
<dbReference type="RefSeq" id="WP_013766552.1">
    <property type="nucleotide sequence ID" value="NC_015510.1"/>
</dbReference>
<dbReference type="GO" id="GO:0006979">
    <property type="term" value="P:response to oxidative stress"/>
    <property type="evidence" value="ECO:0007669"/>
    <property type="project" value="InterPro"/>
</dbReference>
<accession>F4L4L3</accession>
<dbReference type="InterPro" id="IPR052707">
    <property type="entry name" value="OsmC_Ohr_Peroxiredoxin"/>
</dbReference>